<comment type="caution">
    <text evidence="15">The sequence shown here is derived from an EMBL/GenBank/DDBJ whole genome shotgun (WGS) entry which is preliminary data.</text>
</comment>
<keyword evidence="7" id="KW-0378">Hydrolase</keyword>
<keyword evidence="6 14" id="KW-0732">Signal</keyword>
<dbReference type="InterPro" id="IPR029033">
    <property type="entry name" value="His_PPase_superfam"/>
</dbReference>
<dbReference type="InterPro" id="IPR000560">
    <property type="entry name" value="His_Pase_clade-2"/>
</dbReference>
<dbReference type="Gene3D" id="3.40.50.1240">
    <property type="entry name" value="Phosphoglycerate mutase-like"/>
    <property type="match status" value="1"/>
</dbReference>
<gene>
    <name evidence="15" type="ORF">H6B30_00835</name>
</gene>
<evidence type="ECO:0000256" key="11">
    <source>
        <dbReference type="ARBA" id="ARBA00043671"/>
    </source>
</evidence>
<dbReference type="AlphaFoldDB" id="A0A939B3R4"/>
<keyword evidence="8" id="KW-0472">Membrane</keyword>
<evidence type="ECO:0000256" key="8">
    <source>
        <dbReference type="ARBA" id="ARBA00023136"/>
    </source>
</evidence>
<dbReference type="EMBL" id="JACJJL010000001">
    <property type="protein sequence ID" value="MBM6660312.1"/>
    <property type="molecule type" value="Genomic_DNA"/>
</dbReference>
<evidence type="ECO:0000256" key="7">
    <source>
        <dbReference type="ARBA" id="ARBA00022801"/>
    </source>
</evidence>
<proteinExistence type="inferred from homology"/>
<dbReference type="Pfam" id="PF00328">
    <property type="entry name" value="His_Phos_2"/>
    <property type="match status" value="1"/>
</dbReference>
<accession>A0A939B3R4</accession>
<comment type="subcellular location">
    <subcellularLocation>
        <location evidence="1">Membrane</location>
    </subcellularLocation>
</comment>
<feature type="chain" id="PRO_5037948115" description="Multiple inositol polyphosphate phosphatase 1" evidence="14">
    <location>
        <begin position="21"/>
        <end position="437"/>
    </location>
</feature>
<evidence type="ECO:0000256" key="3">
    <source>
        <dbReference type="ARBA" id="ARBA00012976"/>
    </source>
</evidence>
<reference evidence="15 16" key="1">
    <citation type="journal article" date="2021" name="Sci. Rep.">
        <title>The distribution of antibiotic resistance genes in chicken gut microbiota commensals.</title>
        <authorList>
            <person name="Juricova H."/>
            <person name="Matiasovicova J."/>
            <person name="Kubasova T."/>
            <person name="Cejkova D."/>
            <person name="Rychlik I."/>
        </authorList>
    </citation>
    <scope>NUCLEOTIDE SEQUENCE [LARGE SCALE GENOMIC DNA]</scope>
    <source>
        <strain evidence="15 16">An819</strain>
    </source>
</reference>
<keyword evidence="16" id="KW-1185">Reference proteome</keyword>
<dbReference type="PANTHER" id="PTHR20963">
    <property type="entry name" value="MULTIPLE INOSITOL POLYPHOSPHATE PHOSPHATASE-RELATED"/>
    <property type="match status" value="1"/>
</dbReference>
<sequence>MNSKLTALAAAIMVAAATGAQTPKRDFKRDIRLSASNLLAYPGPDNSRKMTPAPDSLKPFYISHYGRHGSRFLIDPEDYAEPLATLHRADSMGKLTLRGRDLMRRISWMQAEADGRLGELTEIGARQHRGIARRMYERFPEVFAPGAHIDARSTVVIRCILSMENELMELVRLNPALNVSHDASQHDMVYMNFANTAPTPSAWTPEAREAMRQLYDSMVDTVKVMRRLFSDMDYAREHVGMRRLNDQLFRLASATQNSDARYKVTLYDVFDDNDIYANWVCNNAGWYLGYACCPINGGRQPLTQRNLLNNIINEADSCIRLAGTGASLRFGHETVLLPLVCLMGLDGYGMSTDDLRHLDRKGWIDYKIFPMGSNVQIVFYRKDASDTDPVVKVLLNENEAKLPIKAVSGPYYRWSDVRGYWLERMATMGKATTADAD</sequence>
<dbReference type="Proteomes" id="UP000764045">
    <property type="component" value="Unassembled WGS sequence"/>
</dbReference>
<feature type="signal peptide" evidence="14">
    <location>
        <begin position="1"/>
        <end position="20"/>
    </location>
</feature>
<evidence type="ECO:0000256" key="14">
    <source>
        <dbReference type="SAM" id="SignalP"/>
    </source>
</evidence>
<comment type="catalytic activity">
    <reaction evidence="12">
        <text>1D-myo-inositol hexakisphosphate + H2O = 1D-myo-inositol 1,2,4,5,6-pentakisphosphate + phosphate</text>
        <dbReference type="Rhea" id="RHEA:16989"/>
        <dbReference type="ChEBI" id="CHEBI:15377"/>
        <dbReference type="ChEBI" id="CHEBI:43474"/>
        <dbReference type="ChEBI" id="CHEBI:57798"/>
        <dbReference type="ChEBI" id="CHEBI:58130"/>
        <dbReference type="EC" id="3.1.3.62"/>
    </reaction>
    <physiologicalReaction direction="left-to-right" evidence="12">
        <dbReference type="Rhea" id="RHEA:16990"/>
    </physiologicalReaction>
</comment>
<evidence type="ECO:0000256" key="10">
    <source>
        <dbReference type="ARBA" id="ARBA00043668"/>
    </source>
</evidence>
<comment type="catalytic activity">
    <reaction evidence="13">
        <text>(2R)-2,3-bisphosphoglycerate + H2O = (2R)-2-phosphoglycerate + phosphate</text>
        <dbReference type="Rhea" id="RHEA:27381"/>
        <dbReference type="ChEBI" id="CHEBI:15377"/>
        <dbReference type="ChEBI" id="CHEBI:43474"/>
        <dbReference type="ChEBI" id="CHEBI:58248"/>
        <dbReference type="ChEBI" id="CHEBI:58289"/>
        <dbReference type="EC" id="3.1.3.80"/>
    </reaction>
    <physiologicalReaction direction="left-to-right" evidence="13">
        <dbReference type="Rhea" id="RHEA:27382"/>
    </physiologicalReaction>
</comment>
<protein>
    <recommendedName>
        <fullName evidence="5">Multiple inositol polyphosphate phosphatase 1</fullName>
        <ecNumber evidence="4">3.1.3.62</ecNumber>
        <ecNumber evidence="3">3.1.3.80</ecNumber>
    </recommendedName>
    <alternativeName>
        <fullName evidence="9">2,3-bisphosphoglycerate 3-phosphatase</fullName>
    </alternativeName>
</protein>
<evidence type="ECO:0000256" key="1">
    <source>
        <dbReference type="ARBA" id="ARBA00004370"/>
    </source>
</evidence>
<evidence type="ECO:0000313" key="16">
    <source>
        <dbReference type="Proteomes" id="UP000764045"/>
    </source>
</evidence>
<evidence type="ECO:0000256" key="12">
    <source>
        <dbReference type="ARBA" id="ARBA00043691"/>
    </source>
</evidence>
<organism evidence="15 16">
    <name type="scientific">Marseilla massiliensis</name>
    <dbReference type="NCBI Taxonomy" id="1841864"/>
    <lineage>
        <taxon>Bacteria</taxon>
        <taxon>Pseudomonadati</taxon>
        <taxon>Bacteroidota</taxon>
        <taxon>Bacteroidia</taxon>
        <taxon>Bacteroidales</taxon>
        <taxon>Prevotellaceae</taxon>
        <taxon>Marseilla</taxon>
    </lineage>
</organism>
<dbReference type="EC" id="3.1.3.80" evidence="3"/>
<name>A0A939B3R4_9BACT</name>
<dbReference type="GO" id="GO:0034417">
    <property type="term" value="F:bisphosphoglycerate 3-phosphatase activity"/>
    <property type="evidence" value="ECO:0007669"/>
    <property type="project" value="UniProtKB-EC"/>
</dbReference>
<dbReference type="PANTHER" id="PTHR20963:SF8">
    <property type="entry name" value="MULTIPLE INOSITOL POLYPHOSPHATE PHOSPHATASE 1"/>
    <property type="match status" value="1"/>
</dbReference>
<evidence type="ECO:0000256" key="13">
    <source>
        <dbReference type="ARBA" id="ARBA00043832"/>
    </source>
</evidence>
<evidence type="ECO:0000256" key="6">
    <source>
        <dbReference type="ARBA" id="ARBA00022729"/>
    </source>
</evidence>
<comment type="catalytic activity">
    <reaction evidence="10">
        <text>1D-myo-inositol 1,2,5,6-tetrakisphosphate + H2O = 1D-myo-inositol 1,2,6-trisphosphate + phosphate</text>
        <dbReference type="Rhea" id="RHEA:77119"/>
        <dbReference type="ChEBI" id="CHEBI:15377"/>
        <dbReference type="ChEBI" id="CHEBI:43474"/>
        <dbReference type="ChEBI" id="CHEBI:195535"/>
        <dbReference type="ChEBI" id="CHEBI:195537"/>
        <dbReference type="EC" id="3.1.3.62"/>
    </reaction>
    <physiologicalReaction direction="left-to-right" evidence="10">
        <dbReference type="Rhea" id="RHEA:77120"/>
    </physiologicalReaction>
</comment>
<evidence type="ECO:0000256" key="5">
    <source>
        <dbReference type="ARBA" id="ARBA00018097"/>
    </source>
</evidence>
<comment type="catalytic activity">
    <reaction evidence="11">
        <text>1D-myo-inositol 1,2,4,5,6-pentakisphosphate + H2O = 1D-myo-inositol 1,2,5,6-tetrakisphosphate + phosphate</text>
        <dbReference type="Rhea" id="RHEA:77115"/>
        <dbReference type="ChEBI" id="CHEBI:15377"/>
        <dbReference type="ChEBI" id="CHEBI:43474"/>
        <dbReference type="ChEBI" id="CHEBI:57798"/>
        <dbReference type="ChEBI" id="CHEBI:195535"/>
        <dbReference type="EC" id="3.1.3.62"/>
    </reaction>
    <physiologicalReaction direction="left-to-right" evidence="11">
        <dbReference type="Rhea" id="RHEA:77116"/>
    </physiologicalReaction>
</comment>
<evidence type="ECO:0000256" key="9">
    <source>
        <dbReference type="ARBA" id="ARBA00031642"/>
    </source>
</evidence>
<dbReference type="EC" id="3.1.3.62" evidence="4"/>
<evidence type="ECO:0000256" key="4">
    <source>
        <dbReference type="ARBA" id="ARBA00013040"/>
    </source>
</evidence>
<evidence type="ECO:0000256" key="2">
    <source>
        <dbReference type="ARBA" id="ARBA00008422"/>
    </source>
</evidence>
<dbReference type="SUPFAM" id="SSF53254">
    <property type="entry name" value="Phosphoglycerate mutase-like"/>
    <property type="match status" value="1"/>
</dbReference>
<dbReference type="GO" id="GO:0016020">
    <property type="term" value="C:membrane"/>
    <property type="evidence" value="ECO:0007669"/>
    <property type="project" value="UniProtKB-SubCell"/>
</dbReference>
<comment type="similarity">
    <text evidence="2">Belongs to the histidine acid phosphatase family. MINPP1 subfamily.</text>
</comment>
<dbReference type="RefSeq" id="WP_205106945.1">
    <property type="nucleotide sequence ID" value="NZ_JACJJL010000001.1"/>
</dbReference>
<evidence type="ECO:0000313" key="15">
    <source>
        <dbReference type="EMBL" id="MBM6660312.1"/>
    </source>
</evidence>